<evidence type="ECO:0000256" key="5">
    <source>
        <dbReference type="ARBA" id="ARBA00023124"/>
    </source>
</evidence>
<dbReference type="PANTHER" id="PTHR13604:SF0">
    <property type="entry name" value="ABASIC SITE PROCESSING PROTEIN HMCES"/>
    <property type="match status" value="1"/>
</dbReference>
<dbReference type="STRING" id="529704.SAMN02927913_1344"/>
<dbReference type="GO" id="GO:0006508">
    <property type="term" value="P:proteolysis"/>
    <property type="evidence" value="ECO:0007669"/>
    <property type="project" value="UniProtKB-KW"/>
</dbReference>
<keyword evidence="3" id="KW-0227">DNA damage</keyword>
<dbReference type="Pfam" id="PF02586">
    <property type="entry name" value="SRAP"/>
    <property type="match status" value="1"/>
</dbReference>
<dbReference type="AlphaFoldDB" id="A0A1H6SIC0"/>
<proteinExistence type="inferred from homology"/>
<name>A0A1H6SIC0_9GAMM</name>
<comment type="similarity">
    <text evidence="1 8">Belongs to the SOS response-associated peptidase family.</text>
</comment>
<dbReference type="SUPFAM" id="SSF143081">
    <property type="entry name" value="BB1717-like"/>
    <property type="match status" value="1"/>
</dbReference>
<evidence type="ECO:0000313" key="10">
    <source>
        <dbReference type="Proteomes" id="UP000199420"/>
    </source>
</evidence>
<protein>
    <recommendedName>
        <fullName evidence="8">Abasic site processing protein</fullName>
        <ecNumber evidence="8">3.4.-.-</ecNumber>
    </recommendedName>
</protein>
<evidence type="ECO:0000256" key="6">
    <source>
        <dbReference type="ARBA" id="ARBA00023125"/>
    </source>
</evidence>
<dbReference type="Proteomes" id="UP000199420">
    <property type="component" value="Unassembled WGS sequence"/>
</dbReference>
<evidence type="ECO:0000313" key="9">
    <source>
        <dbReference type="EMBL" id="SEI67698.1"/>
    </source>
</evidence>
<dbReference type="InterPro" id="IPR036590">
    <property type="entry name" value="SRAP-like"/>
</dbReference>
<dbReference type="EC" id="3.4.-.-" evidence="8"/>
<gene>
    <name evidence="9" type="ORF">SAMN04487997_1429</name>
</gene>
<keyword evidence="7" id="KW-0456">Lyase</keyword>
<dbReference type="GO" id="GO:0016829">
    <property type="term" value="F:lyase activity"/>
    <property type="evidence" value="ECO:0007669"/>
    <property type="project" value="UniProtKB-KW"/>
</dbReference>
<sequence length="322" mass="36831">MCYSAQIKADYVRYVRHFGATISLQRFTEIFWERRRDGTWTKIPKALRESFRHPDSEAGFELAKLVAEGDRELEQRYREDMVAQRERLTKAEAVLAGPKPTKKAAEDKRIATNKIAATETNLASLNRRELVDDDARIYPGSYAPVLIERDGQRFVVPMRYQCRMPGWNAAVERKYPGTYNARRDKLEESWGQLFGYRHGILVITRFYENVARHRLEGRELAPGEKEENAVLAFDPQPPQDMLVACLWNVSKGADNGSDLFTFAAVTDEPPPEVAAAGHDRCIVPIKPEHVDAWLNPAVAPREALYAILDDRARPYYQHRLAA</sequence>
<evidence type="ECO:0000256" key="7">
    <source>
        <dbReference type="ARBA" id="ARBA00023239"/>
    </source>
</evidence>
<evidence type="ECO:0000256" key="1">
    <source>
        <dbReference type="ARBA" id="ARBA00008136"/>
    </source>
</evidence>
<dbReference type="GO" id="GO:0003697">
    <property type="term" value="F:single-stranded DNA binding"/>
    <property type="evidence" value="ECO:0007669"/>
    <property type="project" value="InterPro"/>
</dbReference>
<reference evidence="9 10" key="1">
    <citation type="submission" date="2016-10" db="EMBL/GenBank/DDBJ databases">
        <authorList>
            <person name="de Groot N.N."/>
        </authorList>
    </citation>
    <scope>NUCLEOTIDE SEQUENCE [LARGE SCALE GENOMIC DNA]</scope>
    <source>
        <strain evidence="9 10">DSM 26515</strain>
    </source>
</reference>
<dbReference type="RefSeq" id="WP_091335158.1">
    <property type="nucleotide sequence ID" value="NZ_FNYC01000002.1"/>
</dbReference>
<keyword evidence="5" id="KW-0190">Covalent protein-DNA linkage</keyword>
<dbReference type="OrthoDB" id="107650at2"/>
<evidence type="ECO:0000256" key="8">
    <source>
        <dbReference type="RuleBase" id="RU364100"/>
    </source>
</evidence>
<dbReference type="InterPro" id="IPR003738">
    <property type="entry name" value="SRAP"/>
</dbReference>
<evidence type="ECO:0000256" key="4">
    <source>
        <dbReference type="ARBA" id="ARBA00022801"/>
    </source>
</evidence>
<keyword evidence="6" id="KW-0238">DNA-binding</keyword>
<keyword evidence="10" id="KW-1185">Reference proteome</keyword>
<dbReference type="GO" id="GO:0106300">
    <property type="term" value="P:protein-DNA covalent cross-linking repair"/>
    <property type="evidence" value="ECO:0007669"/>
    <property type="project" value="InterPro"/>
</dbReference>
<dbReference type="PANTHER" id="PTHR13604">
    <property type="entry name" value="DC12-RELATED"/>
    <property type="match status" value="1"/>
</dbReference>
<dbReference type="Gene3D" id="3.90.1680.10">
    <property type="entry name" value="SOS response associated peptidase-like"/>
    <property type="match status" value="1"/>
</dbReference>
<keyword evidence="2 8" id="KW-0645">Protease</keyword>
<evidence type="ECO:0000256" key="3">
    <source>
        <dbReference type="ARBA" id="ARBA00022763"/>
    </source>
</evidence>
<keyword evidence="4 8" id="KW-0378">Hydrolase</keyword>
<organism evidence="9 10">
    <name type="scientific">Frateuria terrea</name>
    <dbReference type="NCBI Taxonomy" id="529704"/>
    <lineage>
        <taxon>Bacteria</taxon>
        <taxon>Pseudomonadati</taxon>
        <taxon>Pseudomonadota</taxon>
        <taxon>Gammaproteobacteria</taxon>
        <taxon>Lysobacterales</taxon>
        <taxon>Rhodanobacteraceae</taxon>
        <taxon>Frateuria</taxon>
    </lineage>
</organism>
<accession>A0A1H6SIC0</accession>
<evidence type="ECO:0000256" key="2">
    <source>
        <dbReference type="ARBA" id="ARBA00022670"/>
    </source>
</evidence>
<dbReference type="EMBL" id="FNYC01000002">
    <property type="protein sequence ID" value="SEI67698.1"/>
    <property type="molecule type" value="Genomic_DNA"/>
</dbReference>
<dbReference type="GO" id="GO:0008233">
    <property type="term" value="F:peptidase activity"/>
    <property type="evidence" value="ECO:0007669"/>
    <property type="project" value="UniProtKB-KW"/>
</dbReference>